<dbReference type="AlphaFoldDB" id="A0A9D4DBU9"/>
<reference evidence="2" key="1">
    <citation type="journal article" date="2019" name="bioRxiv">
        <title>The Genome of the Zebra Mussel, Dreissena polymorpha: A Resource for Invasive Species Research.</title>
        <authorList>
            <person name="McCartney M.A."/>
            <person name="Auch B."/>
            <person name="Kono T."/>
            <person name="Mallez S."/>
            <person name="Zhang Y."/>
            <person name="Obille A."/>
            <person name="Becker A."/>
            <person name="Abrahante J.E."/>
            <person name="Garbe J."/>
            <person name="Badalamenti J.P."/>
            <person name="Herman A."/>
            <person name="Mangelson H."/>
            <person name="Liachko I."/>
            <person name="Sullivan S."/>
            <person name="Sone E.D."/>
            <person name="Koren S."/>
            <person name="Silverstein K.A.T."/>
            <person name="Beckman K.B."/>
            <person name="Gohl D.M."/>
        </authorList>
    </citation>
    <scope>NUCLEOTIDE SEQUENCE</scope>
    <source>
        <strain evidence="2">Duluth1</strain>
        <tissue evidence="2">Whole animal</tissue>
    </source>
</reference>
<evidence type="ECO:0000256" key="1">
    <source>
        <dbReference type="SAM" id="MobiDB-lite"/>
    </source>
</evidence>
<evidence type="ECO:0000313" key="2">
    <source>
        <dbReference type="EMBL" id="KAH3740943.1"/>
    </source>
</evidence>
<feature type="region of interest" description="Disordered" evidence="1">
    <location>
        <begin position="1"/>
        <end position="36"/>
    </location>
</feature>
<dbReference type="Proteomes" id="UP000828390">
    <property type="component" value="Unassembled WGS sequence"/>
</dbReference>
<evidence type="ECO:0000313" key="3">
    <source>
        <dbReference type="Proteomes" id="UP000828390"/>
    </source>
</evidence>
<dbReference type="EMBL" id="JAIWYP010000011">
    <property type="protein sequence ID" value="KAH3740943.1"/>
    <property type="molecule type" value="Genomic_DNA"/>
</dbReference>
<comment type="caution">
    <text evidence="2">The sequence shown here is derived from an EMBL/GenBank/DDBJ whole genome shotgun (WGS) entry which is preliminary data.</text>
</comment>
<sequence length="97" mass="9818">MGKAQQRKNSSNNSSSSDGPKNGQKNTAKNKCSSGVLNESTKSVVGEIGSVNCSVSDATHGAHSVVFNGSVMDNSVFALSEGEAGNGAEGRIISQVS</sequence>
<proteinExistence type="predicted"/>
<organism evidence="2 3">
    <name type="scientific">Dreissena polymorpha</name>
    <name type="common">Zebra mussel</name>
    <name type="synonym">Mytilus polymorpha</name>
    <dbReference type="NCBI Taxonomy" id="45954"/>
    <lineage>
        <taxon>Eukaryota</taxon>
        <taxon>Metazoa</taxon>
        <taxon>Spiralia</taxon>
        <taxon>Lophotrochozoa</taxon>
        <taxon>Mollusca</taxon>
        <taxon>Bivalvia</taxon>
        <taxon>Autobranchia</taxon>
        <taxon>Heteroconchia</taxon>
        <taxon>Euheterodonta</taxon>
        <taxon>Imparidentia</taxon>
        <taxon>Neoheterodontei</taxon>
        <taxon>Myida</taxon>
        <taxon>Dreissenoidea</taxon>
        <taxon>Dreissenidae</taxon>
        <taxon>Dreissena</taxon>
    </lineage>
</organism>
<accession>A0A9D4DBU9</accession>
<keyword evidence="3" id="KW-1185">Reference proteome</keyword>
<feature type="compositionally biased region" description="Polar residues" evidence="1">
    <location>
        <begin position="23"/>
        <end position="36"/>
    </location>
</feature>
<protein>
    <submittedName>
        <fullName evidence="2">Uncharacterized protein</fullName>
    </submittedName>
</protein>
<gene>
    <name evidence="2" type="ORF">DPMN_047660</name>
</gene>
<name>A0A9D4DBU9_DREPO</name>
<reference evidence="2" key="2">
    <citation type="submission" date="2020-11" db="EMBL/GenBank/DDBJ databases">
        <authorList>
            <person name="McCartney M.A."/>
            <person name="Auch B."/>
            <person name="Kono T."/>
            <person name="Mallez S."/>
            <person name="Becker A."/>
            <person name="Gohl D.M."/>
            <person name="Silverstein K.A.T."/>
            <person name="Koren S."/>
            <person name="Bechman K.B."/>
            <person name="Herman A."/>
            <person name="Abrahante J.E."/>
            <person name="Garbe J."/>
        </authorList>
    </citation>
    <scope>NUCLEOTIDE SEQUENCE</scope>
    <source>
        <strain evidence="2">Duluth1</strain>
        <tissue evidence="2">Whole animal</tissue>
    </source>
</reference>